<evidence type="ECO:0000259" key="9">
    <source>
        <dbReference type="SMART" id="SM01376"/>
    </source>
</evidence>
<evidence type="ECO:0000256" key="5">
    <source>
        <dbReference type="ARBA" id="ARBA00022884"/>
    </source>
</evidence>
<dbReference type="STRING" id="283909.R7V265"/>
<feature type="domain" description="Translation initiation factor 5A C-terminal" evidence="9">
    <location>
        <begin position="82"/>
        <end position="157"/>
    </location>
</feature>
<dbReference type="EMBL" id="AMQN01005351">
    <property type="status" value="NOT_ANNOTATED_CDS"/>
    <property type="molecule type" value="Genomic_DNA"/>
</dbReference>
<comment type="similarity">
    <text evidence="2 8">Belongs to the eIF-5A family.</text>
</comment>
<keyword evidence="3" id="KW-0963">Cytoplasm</keyword>
<dbReference type="OrthoDB" id="9975114at2759"/>
<dbReference type="InterPro" id="IPR012340">
    <property type="entry name" value="NA-bd_OB-fold"/>
</dbReference>
<evidence type="ECO:0000256" key="1">
    <source>
        <dbReference type="ARBA" id="ARBA00004496"/>
    </source>
</evidence>
<evidence type="ECO:0000256" key="3">
    <source>
        <dbReference type="ARBA" id="ARBA00022490"/>
    </source>
</evidence>
<keyword evidence="5" id="KW-0694">RNA-binding</keyword>
<dbReference type="InterPro" id="IPR001884">
    <property type="entry name" value="IF5A-like"/>
</dbReference>
<dbReference type="GO" id="GO:0043022">
    <property type="term" value="F:ribosome binding"/>
    <property type="evidence" value="ECO:0007669"/>
    <property type="project" value="UniProtKB-UniRule"/>
</dbReference>
<name>R7V265_CAPTE</name>
<reference evidence="10 12" key="2">
    <citation type="journal article" date="2013" name="Nature">
        <title>Insights into bilaterian evolution from three spiralian genomes.</title>
        <authorList>
            <person name="Simakov O."/>
            <person name="Marletaz F."/>
            <person name="Cho S.J."/>
            <person name="Edsinger-Gonzales E."/>
            <person name="Havlak P."/>
            <person name="Hellsten U."/>
            <person name="Kuo D.H."/>
            <person name="Larsson T."/>
            <person name="Lv J."/>
            <person name="Arendt D."/>
            <person name="Savage R."/>
            <person name="Osoegawa K."/>
            <person name="de Jong P."/>
            <person name="Grimwood J."/>
            <person name="Chapman J.A."/>
            <person name="Shapiro H."/>
            <person name="Aerts A."/>
            <person name="Otillar R.P."/>
            <person name="Terry A.Y."/>
            <person name="Boore J.L."/>
            <person name="Grigoriev I.V."/>
            <person name="Lindberg D.R."/>
            <person name="Seaver E.C."/>
            <person name="Weisblat D.A."/>
            <person name="Putnam N.H."/>
            <person name="Rokhsar D.S."/>
        </authorList>
    </citation>
    <scope>NUCLEOTIDE SEQUENCE</scope>
    <source>
        <strain evidence="10 12">I ESC-2004</strain>
    </source>
</reference>
<evidence type="ECO:0000313" key="11">
    <source>
        <dbReference type="EnsemblMetazoa" id="CapteP185568"/>
    </source>
</evidence>
<dbReference type="NCBIfam" id="TIGR00037">
    <property type="entry name" value="eIF_5A"/>
    <property type="match status" value="1"/>
</dbReference>
<evidence type="ECO:0000313" key="12">
    <source>
        <dbReference type="Proteomes" id="UP000014760"/>
    </source>
</evidence>
<dbReference type="GO" id="GO:0003746">
    <property type="term" value="F:translation elongation factor activity"/>
    <property type="evidence" value="ECO:0007669"/>
    <property type="project" value="UniProtKB-UniRule"/>
</dbReference>
<accession>R7V265</accession>
<dbReference type="EMBL" id="KB295796">
    <property type="protein sequence ID" value="ELU12624.1"/>
    <property type="molecule type" value="Genomic_DNA"/>
</dbReference>
<dbReference type="GO" id="GO:0045905">
    <property type="term" value="P:positive regulation of translational termination"/>
    <property type="evidence" value="ECO:0007669"/>
    <property type="project" value="UniProtKB-UniRule"/>
</dbReference>
<dbReference type="GO" id="GO:0003723">
    <property type="term" value="F:RNA binding"/>
    <property type="evidence" value="ECO:0007669"/>
    <property type="project" value="UniProtKB-KW"/>
</dbReference>
<dbReference type="InterPro" id="IPR008991">
    <property type="entry name" value="Translation_prot_SH3-like_sf"/>
</dbReference>
<comment type="subcellular location">
    <subcellularLocation>
        <location evidence="1">Cytoplasm</location>
    </subcellularLocation>
</comment>
<dbReference type="Pfam" id="PF21485">
    <property type="entry name" value="IF5A-like_N"/>
    <property type="match status" value="1"/>
</dbReference>
<keyword evidence="6 8" id="KW-0648">Protein biosynthesis</keyword>
<keyword evidence="7 8" id="KW-0385">Hypusine</keyword>
<reference evidence="11" key="3">
    <citation type="submission" date="2015-06" db="UniProtKB">
        <authorList>
            <consortium name="EnsemblMetazoa"/>
        </authorList>
    </citation>
    <scope>IDENTIFICATION</scope>
</reference>
<proteinExistence type="inferred from homology"/>
<dbReference type="PIRSF" id="PIRSF003025">
    <property type="entry name" value="eIF5A"/>
    <property type="match status" value="1"/>
</dbReference>
<comment type="function">
    <text evidence="8">Translation factor that promotes translation elongation and termination, particularly upon ribosome stalling at specific amino acid sequence contexts. Binds between the exit (E) and peptidyl (P) site of the ribosome and promotes rescue of stalled ribosome: specifically required for efficient translation of polyproline-containing peptides as well as other motifs that stall the ribosome. Acts as ribosome quality control (RQC) cofactor by joining the RQC complex to facilitate peptidyl transfer during CAT tailing step.</text>
</comment>
<dbReference type="Proteomes" id="UP000014760">
    <property type="component" value="Unassembled WGS sequence"/>
</dbReference>
<dbReference type="HOGENOM" id="CLU_102600_0_0_1"/>
<reference evidence="12" key="1">
    <citation type="submission" date="2012-12" db="EMBL/GenBank/DDBJ databases">
        <authorList>
            <person name="Hellsten U."/>
            <person name="Grimwood J."/>
            <person name="Chapman J.A."/>
            <person name="Shapiro H."/>
            <person name="Aerts A."/>
            <person name="Otillar R.P."/>
            <person name="Terry A.Y."/>
            <person name="Boore J.L."/>
            <person name="Simakov O."/>
            <person name="Marletaz F."/>
            <person name="Cho S.-J."/>
            <person name="Edsinger-Gonzales E."/>
            <person name="Havlak P."/>
            <person name="Kuo D.-H."/>
            <person name="Larsson T."/>
            <person name="Lv J."/>
            <person name="Arendt D."/>
            <person name="Savage R."/>
            <person name="Osoegawa K."/>
            <person name="de Jong P."/>
            <person name="Lindberg D.R."/>
            <person name="Seaver E.C."/>
            <person name="Weisblat D.A."/>
            <person name="Putnam N.H."/>
            <person name="Grigoriev I.V."/>
            <person name="Rokhsar D.S."/>
        </authorList>
    </citation>
    <scope>NUCLEOTIDE SEQUENCE</scope>
    <source>
        <strain evidence="12">I ESC-2004</strain>
    </source>
</reference>
<organism evidence="10">
    <name type="scientific">Capitella teleta</name>
    <name type="common">Polychaete worm</name>
    <dbReference type="NCBI Taxonomy" id="283909"/>
    <lineage>
        <taxon>Eukaryota</taxon>
        <taxon>Metazoa</taxon>
        <taxon>Spiralia</taxon>
        <taxon>Lophotrochozoa</taxon>
        <taxon>Annelida</taxon>
        <taxon>Polychaeta</taxon>
        <taxon>Sedentaria</taxon>
        <taxon>Scolecida</taxon>
        <taxon>Capitellidae</taxon>
        <taxon>Capitella</taxon>
    </lineage>
</organism>
<dbReference type="InterPro" id="IPR048670">
    <property type="entry name" value="IF5A-like_N"/>
</dbReference>
<gene>
    <name evidence="10" type="ORF">CAPTEDRAFT_185568</name>
</gene>
<dbReference type="FunCoup" id="R7V265">
    <property type="interactions" value="1243"/>
</dbReference>
<dbReference type="InterPro" id="IPR014722">
    <property type="entry name" value="Rib_uL2_dom2"/>
</dbReference>
<dbReference type="SUPFAM" id="SSF50249">
    <property type="entry name" value="Nucleic acid-binding proteins"/>
    <property type="match status" value="1"/>
</dbReference>
<dbReference type="GO" id="GO:0005737">
    <property type="term" value="C:cytoplasm"/>
    <property type="evidence" value="ECO:0007669"/>
    <property type="project" value="UniProtKB-SubCell"/>
</dbReference>
<comment type="PTM">
    <text evidence="8">eIF-5A seems to be the only eukaryotic protein to have a hypusine residue which is a post-translational modification of a lysine by the addition of a butylamino group.</text>
</comment>
<dbReference type="GO" id="GO:0045901">
    <property type="term" value="P:positive regulation of translational elongation"/>
    <property type="evidence" value="ECO:0007669"/>
    <property type="project" value="UniProtKB-UniRule"/>
</dbReference>
<evidence type="ECO:0000256" key="8">
    <source>
        <dbReference type="RuleBase" id="RU362005"/>
    </source>
</evidence>
<evidence type="ECO:0000256" key="6">
    <source>
        <dbReference type="ARBA" id="ARBA00022917"/>
    </source>
</evidence>
<evidence type="ECO:0000313" key="10">
    <source>
        <dbReference type="EMBL" id="ELU12624.1"/>
    </source>
</evidence>
<dbReference type="OMA" id="DINEGYL"/>
<dbReference type="EnsemblMetazoa" id="CapteT185568">
    <property type="protein sequence ID" value="CapteP185568"/>
    <property type="gene ID" value="CapteG185568"/>
</dbReference>
<dbReference type="Gene3D" id="2.30.30.30">
    <property type="match status" value="1"/>
</dbReference>
<dbReference type="SMART" id="SM01376">
    <property type="entry name" value="eIF-5a"/>
    <property type="match status" value="1"/>
</dbReference>
<dbReference type="PANTHER" id="PTHR11673">
    <property type="entry name" value="TRANSLATION INITIATION FACTOR 5A FAMILY MEMBER"/>
    <property type="match status" value="1"/>
</dbReference>
<evidence type="ECO:0000256" key="4">
    <source>
        <dbReference type="ARBA" id="ARBA00022768"/>
    </source>
</evidence>
<dbReference type="Pfam" id="PF01287">
    <property type="entry name" value="eIF-5a"/>
    <property type="match status" value="1"/>
</dbReference>
<evidence type="ECO:0000256" key="7">
    <source>
        <dbReference type="ARBA" id="ARBA00023071"/>
    </source>
</evidence>
<dbReference type="Gene3D" id="2.40.50.140">
    <property type="entry name" value="Nucleic acid-binding proteins"/>
    <property type="match status" value="1"/>
</dbReference>
<dbReference type="AlphaFoldDB" id="R7V265"/>
<dbReference type="SUPFAM" id="SSF50104">
    <property type="entry name" value="Translation proteins SH3-like domain"/>
    <property type="match status" value="1"/>
</dbReference>
<keyword evidence="4" id="KW-0251">Elongation factor</keyword>
<evidence type="ECO:0000256" key="2">
    <source>
        <dbReference type="ARBA" id="ARBA00006016"/>
    </source>
</evidence>
<protein>
    <recommendedName>
        <fullName evidence="8">Eukaryotic translation initiation factor 5A</fullName>
        <shortName evidence="8">eIF-5A</shortName>
    </recommendedName>
</protein>
<dbReference type="InterPro" id="IPR020189">
    <property type="entry name" value="IF5A_C"/>
</dbReference>
<keyword evidence="12" id="KW-1185">Reference proteome</keyword>
<dbReference type="PROSITE" id="PS00302">
    <property type="entry name" value="IF5A_HYPUSINE"/>
    <property type="match status" value="1"/>
</dbReference>
<sequence length="162" mass="18093">MSRKSRRGEGDVASNTVPQKCSSLRKSGFALLNQNPCKIIEMNTSAPGKHGHAKIHLVGLNIFSEKKVDDICVSTHNMQVPIVKRQEYEVLGMDHDGYCTLMDINGHLRSDLKLTNICNVHSKVELDRLRDRAEEDQMAVIATVWTAMGDEAVKSIRIGKHI</sequence>
<dbReference type="FunFam" id="2.30.30.30:FF:000007">
    <property type="entry name" value="Eukaryotic translation initiation factor 5A"/>
    <property type="match status" value="1"/>
</dbReference>
<dbReference type="InterPro" id="IPR019769">
    <property type="entry name" value="Trans_elong_IF5A_hypusine_site"/>
</dbReference>